<dbReference type="AlphaFoldDB" id="A0A031FUX4"/>
<dbReference type="Proteomes" id="UP000024001">
    <property type="component" value="Unassembled WGS sequence"/>
</dbReference>
<dbReference type="RefSeq" id="WP_018186898.1">
    <property type="nucleotide sequence ID" value="NZ_JFYO01000004.1"/>
</dbReference>
<dbReference type="OrthoDB" id="4774486at2"/>
<protein>
    <submittedName>
        <fullName evidence="1">Non-ribosomal peptide synthetase module</fullName>
    </submittedName>
</protein>
<keyword evidence="2" id="KW-1185">Reference proteome</keyword>
<dbReference type="eggNOG" id="ENOG5031RAJ">
    <property type="taxonomic scope" value="Bacteria"/>
</dbReference>
<sequence length="83" mass="9235">MPQSQRHAPGTVWSRVEDGFHVGSRNGNFLGYIERRRDGRYTAFDMRSAAVGTFADLVSAMRVLSAAPQTPETPGILTIRENR</sequence>
<gene>
    <name evidence="1" type="ORF">BW34_01059</name>
</gene>
<proteinExistence type="predicted"/>
<comment type="caution">
    <text evidence="1">The sequence shown here is derived from an EMBL/GenBank/DDBJ whole genome shotgun (WGS) entry which is preliminary data.</text>
</comment>
<accession>A0A031FUX4</accession>
<evidence type="ECO:0000313" key="1">
    <source>
        <dbReference type="EMBL" id="EZP28082.1"/>
    </source>
</evidence>
<dbReference type="PATRIC" id="fig|273677.3.peg.1038"/>
<organism evidence="1 2">
    <name type="scientific">Microbacterium oleivorans</name>
    <dbReference type="NCBI Taxonomy" id="273677"/>
    <lineage>
        <taxon>Bacteria</taxon>
        <taxon>Bacillati</taxon>
        <taxon>Actinomycetota</taxon>
        <taxon>Actinomycetes</taxon>
        <taxon>Micrococcales</taxon>
        <taxon>Microbacteriaceae</taxon>
        <taxon>Microbacterium</taxon>
    </lineage>
</organism>
<dbReference type="EMBL" id="JFYO01000004">
    <property type="protein sequence ID" value="EZP28082.1"/>
    <property type="molecule type" value="Genomic_DNA"/>
</dbReference>
<name>A0A031FUX4_9MICO</name>
<reference evidence="1 2" key="1">
    <citation type="submission" date="2014-03" db="EMBL/GenBank/DDBJ databases">
        <title>Draft Genome Sequences of 13 Willow Endophytes.</title>
        <authorList>
            <person name="Gan H.Y."/>
            <person name="Gan H.M."/>
            <person name="Savka M.A."/>
            <person name="Hudson A.O."/>
        </authorList>
    </citation>
    <scope>NUCLEOTIDE SEQUENCE [LARGE SCALE GENOMIC DNA]</scope>
    <source>
        <strain evidence="1 2">RIT293</strain>
    </source>
</reference>
<evidence type="ECO:0000313" key="2">
    <source>
        <dbReference type="Proteomes" id="UP000024001"/>
    </source>
</evidence>